<dbReference type="AlphaFoldDB" id="A0A087D7Y2"/>
<comment type="caution">
    <text evidence="8">The sequence shown here is derived from an EMBL/GenBank/DDBJ whole genome shotgun (WGS) entry which is preliminary data.</text>
</comment>
<keyword evidence="9" id="KW-1185">Reference proteome</keyword>
<name>A0A087D7Y2_9BIFI</name>
<evidence type="ECO:0000313" key="9">
    <source>
        <dbReference type="Proteomes" id="UP000029033"/>
    </source>
</evidence>
<comment type="catalytic activity">
    <reaction evidence="6">
        <text>a hydroperoxide + [thioredoxin]-dithiol = an alcohol + [thioredoxin]-disulfide + H2O</text>
        <dbReference type="Rhea" id="RHEA:62620"/>
        <dbReference type="Rhea" id="RHEA-COMP:10698"/>
        <dbReference type="Rhea" id="RHEA-COMP:10700"/>
        <dbReference type="ChEBI" id="CHEBI:15377"/>
        <dbReference type="ChEBI" id="CHEBI:29950"/>
        <dbReference type="ChEBI" id="CHEBI:30879"/>
        <dbReference type="ChEBI" id="CHEBI:35924"/>
        <dbReference type="ChEBI" id="CHEBI:50058"/>
        <dbReference type="EC" id="1.11.1.24"/>
    </reaction>
</comment>
<organism evidence="8 9">
    <name type="scientific">Bifidobacterium scardovii</name>
    <dbReference type="NCBI Taxonomy" id="158787"/>
    <lineage>
        <taxon>Bacteria</taxon>
        <taxon>Bacillati</taxon>
        <taxon>Actinomycetota</taxon>
        <taxon>Actinomycetes</taxon>
        <taxon>Bifidobacteriales</taxon>
        <taxon>Bifidobacteriaceae</taxon>
        <taxon>Bifidobacterium</taxon>
    </lineage>
</organism>
<dbReference type="PROSITE" id="PS01265">
    <property type="entry name" value="TPX"/>
    <property type="match status" value="1"/>
</dbReference>
<evidence type="ECO:0000256" key="2">
    <source>
        <dbReference type="ARBA" id="ARBA00022862"/>
    </source>
</evidence>
<proteinExistence type="inferred from homology"/>
<dbReference type="EMBL" id="JGZO01000021">
    <property type="protein sequence ID" value="KFI91632.1"/>
    <property type="molecule type" value="Genomic_DNA"/>
</dbReference>
<keyword evidence="3 6" id="KW-0560">Oxidoreductase</keyword>
<keyword evidence="2 6" id="KW-0049">Antioxidant</keyword>
<dbReference type="Proteomes" id="UP000029033">
    <property type="component" value="Unassembled WGS sequence"/>
</dbReference>
<dbReference type="InterPro" id="IPR036249">
    <property type="entry name" value="Thioredoxin-like_sf"/>
</dbReference>
<dbReference type="InterPro" id="IPR018219">
    <property type="entry name" value="Tpx_CS"/>
</dbReference>
<dbReference type="GO" id="GO:0008379">
    <property type="term" value="F:thioredoxin peroxidase activity"/>
    <property type="evidence" value="ECO:0007669"/>
    <property type="project" value="UniProtKB-UniRule"/>
</dbReference>
<dbReference type="InterPro" id="IPR002065">
    <property type="entry name" value="TPX"/>
</dbReference>
<protein>
    <recommendedName>
        <fullName evidence="6">Thiol peroxidase</fullName>
        <shortName evidence="6">Tpx</shortName>
        <ecNumber evidence="6">1.11.1.24</ecNumber>
    </recommendedName>
    <alternativeName>
        <fullName evidence="6">Peroxiredoxin tpx</fullName>
        <shortName evidence="6">Prx</shortName>
    </alternativeName>
    <alternativeName>
        <fullName evidence="6">Thioredoxin peroxidase</fullName>
    </alternativeName>
    <alternativeName>
        <fullName evidence="6">Thioredoxin-dependent peroxiredoxin</fullName>
    </alternativeName>
</protein>
<feature type="disulfide bond" description="Redox-active" evidence="6">
    <location>
        <begin position="63"/>
        <end position="97"/>
    </location>
</feature>
<dbReference type="eggNOG" id="COG2077">
    <property type="taxonomic scope" value="Bacteria"/>
</dbReference>
<evidence type="ECO:0000259" key="7">
    <source>
        <dbReference type="PROSITE" id="PS51352"/>
    </source>
</evidence>
<sequence>MWSMTTITFNSTPVHTSGTLPEVGSPAPEFTLVGSDLQDIHLSDFDGKRVILSVFPSLDTGVCAQSVRRFNALAAGMSNTVVLCVSKDLPFAQERFCVSEGIKNVVNASAFRSTFGEDYGVTMTDGPLAGLLSRAIIVIDADGKVAYAQQVPEITTEPDYDAAIAAPAD</sequence>
<dbReference type="CDD" id="cd03014">
    <property type="entry name" value="PRX_Atyp2cys"/>
    <property type="match status" value="1"/>
</dbReference>
<dbReference type="Gene3D" id="3.40.30.10">
    <property type="entry name" value="Glutaredoxin"/>
    <property type="match status" value="1"/>
</dbReference>
<dbReference type="InterPro" id="IPR013766">
    <property type="entry name" value="Thioredoxin_domain"/>
</dbReference>
<evidence type="ECO:0000256" key="5">
    <source>
        <dbReference type="ARBA" id="ARBA00023284"/>
    </source>
</evidence>
<dbReference type="Pfam" id="PF08534">
    <property type="entry name" value="Redoxin"/>
    <property type="match status" value="1"/>
</dbReference>
<evidence type="ECO:0000256" key="4">
    <source>
        <dbReference type="ARBA" id="ARBA00023157"/>
    </source>
</evidence>
<dbReference type="HAMAP" id="MF_00269">
    <property type="entry name" value="Tpx"/>
    <property type="match status" value="1"/>
</dbReference>
<keyword evidence="5 6" id="KW-0676">Redox-active center</keyword>
<evidence type="ECO:0000313" key="8">
    <source>
        <dbReference type="EMBL" id="KFI91632.1"/>
    </source>
</evidence>
<comment type="subunit">
    <text evidence="6">Homodimer.</text>
</comment>
<dbReference type="SUPFAM" id="SSF52833">
    <property type="entry name" value="Thioredoxin-like"/>
    <property type="match status" value="1"/>
</dbReference>
<comment type="function">
    <text evidence="6">Thiol-specific peroxidase that catalyzes the reduction of hydrogen peroxide and organic hydroperoxides to water and alcohols, respectively. Plays a role in cell protection against oxidative stress by detoxifying peroxides.</text>
</comment>
<feature type="active site" description="Cysteine sulfenic acid (-SOH) intermediate" evidence="6">
    <location>
        <position position="63"/>
    </location>
</feature>
<keyword evidence="1 6" id="KW-0575">Peroxidase</keyword>
<evidence type="ECO:0000256" key="1">
    <source>
        <dbReference type="ARBA" id="ARBA00022559"/>
    </source>
</evidence>
<dbReference type="InterPro" id="IPR050455">
    <property type="entry name" value="Tpx_Peroxidase_subfamily"/>
</dbReference>
<keyword evidence="4 6" id="KW-1015">Disulfide bond</keyword>
<dbReference type="PANTHER" id="PTHR43110:SF1">
    <property type="entry name" value="THIOL PEROXIDASE"/>
    <property type="match status" value="1"/>
</dbReference>
<dbReference type="STRING" id="158787.BSCA_2552"/>
<comment type="similarity">
    <text evidence="6">Belongs to the peroxiredoxin family. Tpx subfamily.</text>
</comment>
<feature type="domain" description="Thioredoxin" evidence="7">
    <location>
        <begin position="21"/>
        <end position="169"/>
    </location>
</feature>
<evidence type="ECO:0000256" key="3">
    <source>
        <dbReference type="ARBA" id="ARBA00023002"/>
    </source>
</evidence>
<dbReference type="NCBIfam" id="NF001808">
    <property type="entry name" value="PRK00522.1"/>
    <property type="match status" value="1"/>
</dbReference>
<dbReference type="EC" id="1.11.1.24" evidence="6"/>
<evidence type="ECO:0000256" key="6">
    <source>
        <dbReference type="HAMAP-Rule" id="MF_00269"/>
    </source>
</evidence>
<reference evidence="8 9" key="1">
    <citation type="submission" date="2014-03" db="EMBL/GenBank/DDBJ databases">
        <title>Genomics of Bifidobacteria.</title>
        <authorList>
            <person name="Ventura M."/>
            <person name="Milani C."/>
            <person name="Lugli G.A."/>
        </authorList>
    </citation>
    <scope>NUCLEOTIDE SEQUENCE [LARGE SCALE GENOMIC DNA]</scope>
    <source>
        <strain evidence="8 9">LMG 21589</strain>
    </source>
</reference>
<accession>A0A087D7Y2</accession>
<dbReference type="PROSITE" id="PS51352">
    <property type="entry name" value="THIOREDOXIN_2"/>
    <property type="match status" value="1"/>
</dbReference>
<dbReference type="PANTHER" id="PTHR43110">
    <property type="entry name" value="THIOL PEROXIDASE"/>
    <property type="match status" value="1"/>
</dbReference>
<comment type="miscellaneous">
    <text evidence="6">The active site is a conserved redox-active cysteine residue, the peroxidatic cysteine (C(P)), which makes the nucleophilic attack on the peroxide substrate. The peroxide oxidizes the C(P)-SH to cysteine sulfenic acid (C(P)-SOH), which then reacts with another cysteine residue, the resolving cysteine (C(R)), to form a disulfide bridge. The disulfide is subsequently reduced by an appropriate electron donor to complete the catalytic cycle. In this atypical 2-Cys peroxiredoxin, C(R) is present in the same subunit to form an intramolecular disulfide. The disulfide is subsequently reduced by thioredoxin.</text>
</comment>
<dbReference type="InterPro" id="IPR013740">
    <property type="entry name" value="Redoxin"/>
</dbReference>
<gene>
    <name evidence="6" type="primary">tpx</name>
    <name evidence="8" type="ORF">BSCA_2552</name>
</gene>